<dbReference type="InterPro" id="IPR014016">
    <property type="entry name" value="UvrD-like_ATP-bd"/>
</dbReference>
<dbReference type="EMBL" id="LBRS01000001">
    <property type="protein sequence ID" value="KKQ02135.1"/>
    <property type="molecule type" value="Genomic_DNA"/>
</dbReference>
<evidence type="ECO:0000256" key="3">
    <source>
        <dbReference type="ARBA" id="ARBA00022741"/>
    </source>
</evidence>
<evidence type="ECO:0000256" key="11">
    <source>
        <dbReference type="ARBA" id="ARBA00023235"/>
    </source>
</evidence>
<dbReference type="PANTHER" id="PTHR11070">
    <property type="entry name" value="UVRD / RECB / PCRA DNA HELICASE FAMILY MEMBER"/>
    <property type="match status" value="1"/>
</dbReference>
<dbReference type="GO" id="GO:0003677">
    <property type="term" value="F:DNA binding"/>
    <property type="evidence" value="ECO:0007669"/>
    <property type="project" value="UniProtKB-KW"/>
</dbReference>
<protein>
    <recommendedName>
        <fullName evidence="13">DNA 3'-5' helicase</fullName>
        <ecNumber evidence="13">5.6.2.4</ecNumber>
    </recommendedName>
</protein>
<evidence type="ECO:0000256" key="5">
    <source>
        <dbReference type="ARBA" id="ARBA00022801"/>
    </source>
</evidence>
<dbReference type="EC" id="5.6.2.4" evidence="13"/>
<keyword evidence="4" id="KW-0227">DNA damage</keyword>
<keyword evidence="3 15" id="KW-0547">Nucleotide-binding</keyword>
<organism evidence="18 19">
    <name type="scientific">Candidatus Roizmanbacteria bacterium GW2011_GWA2_36_23</name>
    <dbReference type="NCBI Taxonomy" id="1618480"/>
    <lineage>
        <taxon>Bacteria</taxon>
        <taxon>Candidatus Roizmaniibacteriota</taxon>
    </lineage>
</organism>
<evidence type="ECO:0000313" key="19">
    <source>
        <dbReference type="Proteomes" id="UP000034344"/>
    </source>
</evidence>
<evidence type="ECO:0000256" key="12">
    <source>
        <dbReference type="ARBA" id="ARBA00034617"/>
    </source>
</evidence>
<keyword evidence="11" id="KW-0413">Isomerase</keyword>
<dbReference type="STRING" id="1618480.US11_C0001G0094"/>
<feature type="binding site" evidence="15">
    <location>
        <begin position="41"/>
        <end position="48"/>
    </location>
    <ligand>
        <name>ATP</name>
        <dbReference type="ChEBI" id="CHEBI:30616"/>
    </ligand>
</feature>
<dbReference type="CDD" id="cd17932">
    <property type="entry name" value="DEXQc_UvrD"/>
    <property type="match status" value="1"/>
</dbReference>
<dbReference type="Gene3D" id="1.10.486.10">
    <property type="entry name" value="PCRA, domain 4"/>
    <property type="match status" value="1"/>
</dbReference>
<proteinExistence type="inferred from homology"/>
<evidence type="ECO:0000256" key="7">
    <source>
        <dbReference type="ARBA" id="ARBA00022839"/>
    </source>
</evidence>
<dbReference type="GO" id="GO:0004527">
    <property type="term" value="F:exonuclease activity"/>
    <property type="evidence" value="ECO:0007669"/>
    <property type="project" value="UniProtKB-KW"/>
</dbReference>
<keyword evidence="10" id="KW-0234">DNA repair</keyword>
<keyword evidence="8 15" id="KW-0067">ATP-binding</keyword>
<feature type="domain" description="UvrD-like helicase ATP-binding" evidence="16">
    <location>
        <begin position="20"/>
        <end position="312"/>
    </location>
</feature>
<feature type="domain" description="UvrD-like helicase C-terminal" evidence="17">
    <location>
        <begin position="313"/>
        <end position="618"/>
    </location>
</feature>
<dbReference type="GO" id="GO:0005524">
    <property type="term" value="F:ATP binding"/>
    <property type="evidence" value="ECO:0007669"/>
    <property type="project" value="UniProtKB-UniRule"/>
</dbReference>
<dbReference type="InterPro" id="IPR014017">
    <property type="entry name" value="DNA_helicase_UvrD-like_C"/>
</dbReference>
<evidence type="ECO:0000256" key="13">
    <source>
        <dbReference type="ARBA" id="ARBA00034808"/>
    </source>
</evidence>
<dbReference type="Gene3D" id="3.40.50.300">
    <property type="entry name" value="P-loop containing nucleotide triphosphate hydrolases"/>
    <property type="match status" value="2"/>
</dbReference>
<dbReference type="PANTHER" id="PTHR11070:SF2">
    <property type="entry name" value="ATP-DEPENDENT DNA HELICASE SRS2"/>
    <property type="match status" value="1"/>
</dbReference>
<dbReference type="Gene3D" id="1.10.10.160">
    <property type="match status" value="1"/>
</dbReference>
<dbReference type="Pfam" id="PF13361">
    <property type="entry name" value="UvrD_C"/>
    <property type="match status" value="1"/>
</dbReference>
<evidence type="ECO:0000256" key="1">
    <source>
        <dbReference type="ARBA" id="ARBA00009922"/>
    </source>
</evidence>
<dbReference type="Pfam" id="PF12705">
    <property type="entry name" value="PDDEXK_1"/>
    <property type="match status" value="1"/>
</dbReference>
<dbReference type="AlphaFoldDB" id="A0A0G0EM12"/>
<reference evidence="18 19" key="1">
    <citation type="journal article" date="2015" name="Nature">
        <title>rRNA introns, odd ribosomes, and small enigmatic genomes across a large radiation of phyla.</title>
        <authorList>
            <person name="Brown C.T."/>
            <person name="Hug L.A."/>
            <person name="Thomas B.C."/>
            <person name="Sharon I."/>
            <person name="Castelle C.J."/>
            <person name="Singh A."/>
            <person name="Wilkins M.J."/>
            <person name="Williams K.H."/>
            <person name="Banfield J.F."/>
        </authorList>
    </citation>
    <scope>NUCLEOTIDE SEQUENCE [LARGE SCALE GENOMIC DNA]</scope>
</reference>
<comment type="caution">
    <text evidence="18">The sequence shown here is derived from an EMBL/GenBank/DDBJ whole genome shotgun (WGS) entry which is preliminary data.</text>
</comment>
<evidence type="ECO:0000313" key="18">
    <source>
        <dbReference type="EMBL" id="KKQ02135.1"/>
    </source>
</evidence>
<keyword evidence="9" id="KW-0238">DNA-binding</keyword>
<evidence type="ECO:0000259" key="17">
    <source>
        <dbReference type="PROSITE" id="PS51217"/>
    </source>
</evidence>
<evidence type="ECO:0000256" key="14">
    <source>
        <dbReference type="ARBA" id="ARBA00048988"/>
    </source>
</evidence>
<dbReference type="InterPro" id="IPR038726">
    <property type="entry name" value="PDDEXK_AddAB-type"/>
</dbReference>
<dbReference type="PATRIC" id="fig|1618480.3.peg.100"/>
<sequence>MICAILKKLPRIQFMENEVNKLNSEQKKAIESTGGPLLIIAGPGTGKTHVLVEKVKYLIKTGLVKPDGILALTFTEKAATEMETRIDEIMPYGYFQMWISTFHAFADRILKEESTHFGLTPGYRLMTEAESIIFLRQRLFMLNLDYYRPLSHPEKFIKALLAHFSRLKDENITPEEYKKWAEAEKEESIKYLELARAYDLYQRLKMKEGVVDFSDLVYYLIRLFQKRPNLIKKYRQQFTYILVDEFQDTNISQYELIKMLCPANQHPNLTVVGDDSQAIYKFRGASVSNILSFINDYPDTKQVTLNINYRSNQTILDSSYKLIKYNDPDTLEAKMGISKNLFSVKKNRNNAIRFYHGNSIEDEAEFIADKIVALRTKYKYSEMAILVRANNHTEPFMRTLSRRGIPYQFIGPGMLFKQPEIKDLIAYIKFLSDIDDSVSFYRVISMDILDIDSQDISLLLSFSKKINRSLYQTIEIFLSFYHQEISRPEFEIYKQYLPLITEKSRIKLFEVYKMVKRHLDLIRKETAGQIIYFFLEDVGYLSKLVKYKTEKEEKIALNISKFFSILKSFENEYKDASVFVANDFLDMSMELGESPISVQTDIPNFNAVNILTVHSSKGLEFPVVFIVNLTHGRFPTREKKEIIPIPQALIKEILPVGDYHLEEERRLFYVALTRAKDMIYLTSAQYYGEGKRQQKISPFVPEALGTLYIKEEKKQTKQKNHLTMLDYKKEKEKIDEFSLFKSGSVSFSQLETYKLCPLRYKYQYVLRIPISPTSSLTFGQTIHKTLQEFYQRFRNEKKIKKRDLLKIYDKQWIPLGYSSKIHEKKMKEEGKILLGNYYDKYHRTNLEILDIEKQFKIKIDGISIIGKIDRIDKISNNSIEIIDYKTGKKPNEKNILSNLQLSIYSLAAMDKGIYNKKLAEINLTFNFLRSGDSLTVKPTDNQLRKVKEEVKEMVGLIKSNKFSPKVGPWCSHCPFRIICEAWQ</sequence>
<dbReference type="Pfam" id="PF00580">
    <property type="entry name" value="UvrD-helicase"/>
    <property type="match status" value="1"/>
</dbReference>
<evidence type="ECO:0000256" key="15">
    <source>
        <dbReference type="PROSITE-ProRule" id="PRU00560"/>
    </source>
</evidence>
<gene>
    <name evidence="18" type="ORF">US11_C0001G0094</name>
</gene>
<accession>A0A0G0EM12</accession>
<keyword evidence="7" id="KW-0269">Exonuclease</keyword>
<comment type="catalytic activity">
    <reaction evidence="12">
        <text>Couples ATP hydrolysis with the unwinding of duplex DNA by translocating in the 3'-5' direction.</text>
        <dbReference type="EC" id="5.6.2.4"/>
    </reaction>
</comment>
<dbReference type="InterPro" id="IPR000212">
    <property type="entry name" value="DNA_helicase_UvrD/REP"/>
</dbReference>
<evidence type="ECO:0000256" key="2">
    <source>
        <dbReference type="ARBA" id="ARBA00022722"/>
    </source>
</evidence>
<dbReference type="InterPro" id="IPR027417">
    <property type="entry name" value="P-loop_NTPase"/>
</dbReference>
<dbReference type="SUPFAM" id="SSF52540">
    <property type="entry name" value="P-loop containing nucleoside triphosphate hydrolases"/>
    <property type="match status" value="1"/>
</dbReference>
<keyword evidence="5 15" id="KW-0378">Hydrolase</keyword>
<evidence type="ECO:0000256" key="10">
    <source>
        <dbReference type="ARBA" id="ARBA00023204"/>
    </source>
</evidence>
<dbReference type="GO" id="GO:0043138">
    <property type="term" value="F:3'-5' DNA helicase activity"/>
    <property type="evidence" value="ECO:0007669"/>
    <property type="project" value="UniProtKB-EC"/>
</dbReference>
<name>A0A0G0EM12_9BACT</name>
<dbReference type="InterPro" id="IPR013986">
    <property type="entry name" value="DExx_box_DNA_helicase_dom_sf"/>
</dbReference>
<comment type="catalytic activity">
    <reaction evidence="14">
        <text>ATP + H2O = ADP + phosphate + H(+)</text>
        <dbReference type="Rhea" id="RHEA:13065"/>
        <dbReference type="ChEBI" id="CHEBI:15377"/>
        <dbReference type="ChEBI" id="CHEBI:15378"/>
        <dbReference type="ChEBI" id="CHEBI:30616"/>
        <dbReference type="ChEBI" id="CHEBI:43474"/>
        <dbReference type="ChEBI" id="CHEBI:456216"/>
        <dbReference type="EC" id="5.6.2.4"/>
    </reaction>
</comment>
<dbReference type="Gene3D" id="3.90.320.10">
    <property type="match status" value="1"/>
</dbReference>
<evidence type="ECO:0000256" key="4">
    <source>
        <dbReference type="ARBA" id="ARBA00022763"/>
    </source>
</evidence>
<dbReference type="InterPro" id="IPR011604">
    <property type="entry name" value="PDDEXK-like_dom_sf"/>
</dbReference>
<keyword evidence="6 15" id="KW-0347">Helicase</keyword>
<evidence type="ECO:0000256" key="8">
    <source>
        <dbReference type="ARBA" id="ARBA00022840"/>
    </source>
</evidence>
<dbReference type="PROSITE" id="PS51198">
    <property type="entry name" value="UVRD_HELICASE_ATP_BIND"/>
    <property type="match status" value="1"/>
</dbReference>
<comment type="similarity">
    <text evidence="1">Belongs to the helicase family. UvrD subfamily.</text>
</comment>
<dbReference type="GO" id="GO:0000725">
    <property type="term" value="P:recombinational repair"/>
    <property type="evidence" value="ECO:0007669"/>
    <property type="project" value="TreeGrafter"/>
</dbReference>
<evidence type="ECO:0000259" key="16">
    <source>
        <dbReference type="PROSITE" id="PS51198"/>
    </source>
</evidence>
<evidence type="ECO:0000256" key="6">
    <source>
        <dbReference type="ARBA" id="ARBA00022806"/>
    </source>
</evidence>
<dbReference type="PROSITE" id="PS51217">
    <property type="entry name" value="UVRD_HELICASE_CTER"/>
    <property type="match status" value="1"/>
</dbReference>
<keyword evidence="2" id="KW-0540">Nuclease</keyword>
<evidence type="ECO:0000256" key="9">
    <source>
        <dbReference type="ARBA" id="ARBA00023125"/>
    </source>
</evidence>
<dbReference type="Proteomes" id="UP000034344">
    <property type="component" value="Unassembled WGS sequence"/>
</dbReference>